<feature type="compositionally biased region" description="Basic and acidic residues" evidence="6">
    <location>
        <begin position="330"/>
        <end position="340"/>
    </location>
</feature>
<feature type="region of interest" description="Disordered" evidence="6">
    <location>
        <begin position="1587"/>
        <end position="1608"/>
    </location>
</feature>
<feature type="region of interest" description="Disordered" evidence="6">
    <location>
        <begin position="187"/>
        <end position="207"/>
    </location>
</feature>
<feature type="region of interest" description="Disordered" evidence="6">
    <location>
        <begin position="302"/>
        <end position="321"/>
    </location>
</feature>
<name>A0A8J1URL0_OWEFU</name>
<feature type="compositionally biased region" description="Polar residues" evidence="6">
    <location>
        <begin position="341"/>
        <end position="351"/>
    </location>
</feature>
<evidence type="ECO:0000313" key="8">
    <source>
        <dbReference type="Proteomes" id="UP000749559"/>
    </source>
</evidence>
<evidence type="ECO:0000256" key="6">
    <source>
        <dbReference type="SAM" id="MobiDB-lite"/>
    </source>
</evidence>
<dbReference type="InterPro" id="IPR036236">
    <property type="entry name" value="Znf_C2H2_sf"/>
</dbReference>
<evidence type="ECO:0000256" key="1">
    <source>
        <dbReference type="ARBA" id="ARBA00022723"/>
    </source>
</evidence>
<dbReference type="OrthoDB" id="6077919at2759"/>
<dbReference type="Proteomes" id="UP000749559">
    <property type="component" value="Unassembled WGS sequence"/>
</dbReference>
<gene>
    <name evidence="7" type="ORF">OFUS_LOCUS5523</name>
</gene>
<dbReference type="InterPro" id="IPR050527">
    <property type="entry name" value="Snail/Krueppel_Znf"/>
</dbReference>
<feature type="compositionally biased region" description="Acidic residues" evidence="6">
    <location>
        <begin position="374"/>
        <end position="388"/>
    </location>
</feature>
<keyword evidence="5" id="KW-0539">Nucleus</keyword>
<protein>
    <submittedName>
        <fullName evidence="7">Uncharacterized protein</fullName>
    </submittedName>
</protein>
<feature type="compositionally biased region" description="Polar residues" evidence="6">
    <location>
        <begin position="784"/>
        <end position="793"/>
    </location>
</feature>
<dbReference type="PANTHER" id="PTHR24388">
    <property type="entry name" value="ZINC FINGER PROTEIN"/>
    <property type="match status" value="1"/>
</dbReference>
<dbReference type="PROSITE" id="PS50157">
    <property type="entry name" value="ZINC_FINGER_C2H2_2"/>
    <property type="match status" value="10"/>
</dbReference>
<evidence type="ECO:0000256" key="3">
    <source>
        <dbReference type="ARBA" id="ARBA00022771"/>
    </source>
</evidence>
<dbReference type="GO" id="GO:0000978">
    <property type="term" value="F:RNA polymerase II cis-regulatory region sequence-specific DNA binding"/>
    <property type="evidence" value="ECO:0007669"/>
    <property type="project" value="TreeGrafter"/>
</dbReference>
<feature type="region of interest" description="Disordered" evidence="6">
    <location>
        <begin position="764"/>
        <end position="793"/>
    </location>
</feature>
<dbReference type="SMART" id="SM00355">
    <property type="entry name" value="ZnF_C2H2"/>
    <property type="match status" value="21"/>
</dbReference>
<dbReference type="SUPFAM" id="SSF57667">
    <property type="entry name" value="beta-beta-alpha zinc fingers"/>
    <property type="match status" value="4"/>
</dbReference>
<sequence>MSSSDSDEDVHQCGRCKEVFISLENYFAHKKSKTCQKSKAPRLSKPVILDNEADLSVNNQNEADPSVNNQNEADVPPFDCADSNLQDDTITEMEPDCDIQENTDAEIIMTTEQTNNIKQPENNILTSAQCDNDTLPSYQHDNEILTSEEHNDNGSSDQDHNKNVTRSQLRSLPRKSKIIADYAKLTRRETNSDSVPNSDQSSDKHVPLRKRKLKVDFDTSSEQENIVETNPVEVAKKCLKPTNYACSECEFTALYKDEYTAHLYNAHKISDKKCNFCHKPFRYKHRLKQHIISQKCQKGKQLKNTATKSQPETQTEKEIDEVHVHVNEQSDDKQAHENDHTMNNIENTPPKTNKVEIKLHRSNKSKSQMISHEDDSDMEDTDNDEEDTDIHKSRMSTRKSVKKKTTKKSKVIKDKTVDKRKKNQTVSFACPNCLECFDNYIDVKTHMEKHHPATYCGICKLCGKYYPTKYKLWRHMTSNLHKGLVSENDIIAAKAELVSEPIARRGRPSKSNDMNCKACKTSFKTKHDFHEHVQRHHSNRLNTKCVFCFQIFPTDTVHQTHMISVHQIDKDDFNVLRCSVCCRMFSHKHHVVRHKLKVHKPQVPHSSDPKSYDPSAEIQMEAVIQNEAMNHNESTLLNAVKTNDKSKQQVKDLSSVMAHKCFLCCEYFPNIEKLNIHLEYHKVWVPTDDNLVIDTVYQSVHNSKENSTEDDGGNGDNNVEASDSSTEIHKEMDVSVDKDNKTGDDDVIAKLGLKAKAGDPFKTAKSVDDGLNNTNNKSTELDAQGTTEKSSNAKSNDQFVKDITEYINNDKTFVCPYCARRFTDWENFKQHKIVNHKLKPVFKCIKEECFQIFETLDEYKDHSTEHPQRAFICISCNDHFSSLEFLMMHRLSFHIQRTDGFKCYGCGDIFETSEERKIHQTNVKHEFQCKKCDRAFKTEMNLKSHELSHSNMKHFLCDECGAGFTNKHALKRHTFTHYPIEDFPCPTCGKLFKKRDHMKRHLMTTHVNVKPFKCTITGCTRAYKRKDKLKEHMKTHSNEPLFICQFCSRSFKYKQALQYHEKTHSKDRRRECTQCDALFYTLSDLKEHFVRDHNIKMKSQHHTNVCPKCKLSFTRVERLNRHIEKVHKDHKAVVIWTTKCHICRKGFAGEKSLSTHLEKRHNMLKSTDETTRMTDDMKSNVYVVNRLNTSDIIIKQNEQTTENPVTLNVQQMHKATDPQQFKEQAKETYNAGTIPPLLVLQYEPNSNQDDYVNNNDTGPQIKHQYLENIQSYQREEHISRESDMSREPIIQKESHYPREAIGNDPKVIYTSTEPTYTREPNALPTLRRQLDLHDPNYFVGIAKNHELERKEEANLRHEVNQKMESSTHFQSINVEHNDPMNVLQTHPLSVRTVTYPHEPTTVQVPTTTLPYSTVPKHNTTTTGLYTTNTGLYTTNTGLYTNTQGLYSTSPVNHTTNARFYATNQRLYSTSSELYTTSPGLYTVPHSMIKTQQKSNENAFVPILPFGSPVSAAHSVSAPQLTPHSRLSHEAIYDYPGNRIIIPEGESQGSAILKSVAMQPVNHHSNPVLLPKPPYLPQLDIAEHHKNEVNNDGSSSEPSSSELSSSNDLRSSSAYIQNYYMNNQN</sequence>
<dbReference type="PANTHER" id="PTHR24388:SF53">
    <property type="entry name" value="CHORION TRANSCRIPTION FACTOR CF2-RELATED"/>
    <property type="match status" value="1"/>
</dbReference>
<dbReference type="PROSITE" id="PS00028">
    <property type="entry name" value="ZINC_FINGER_C2H2_1"/>
    <property type="match status" value="15"/>
</dbReference>
<evidence type="ECO:0000313" key="7">
    <source>
        <dbReference type="EMBL" id="CAH1778630.1"/>
    </source>
</evidence>
<feature type="region of interest" description="Disordered" evidence="6">
    <location>
        <begin position="703"/>
        <end position="728"/>
    </location>
</feature>
<comment type="caution">
    <text evidence="7">The sequence shown here is derived from an EMBL/GenBank/DDBJ whole genome shotgun (WGS) entry which is preliminary data.</text>
</comment>
<feature type="compositionally biased region" description="Basic and acidic residues" evidence="6">
    <location>
        <begin position="147"/>
        <end position="162"/>
    </location>
</feature>
<keyword evidence="8" id="KW-1185">Reference proteome</keyword>
<dbReference type="GO" id="GO:0000981">
    <property type="term" value="F:DNA-binding transcription factor activity, RNA polymerase II-specific"/>
    <property type="evidence" value="ECO:0007669"/>
    <property type="project" value="TreeGrafter"/>
</dbReference>
<feature type="region of interest" description="Disordered" evidence="6">
    <location>
        <begin position="147"/>
        <end position="171"/>
    </location>
</feature>
<keyword evidence="3" id="KW-0863">Zinc-finger</keyword>
<dbReference type="Gene3D" id="3.30.160.60">
    <property type="entry name" value="Classic Zinc Finger"/>
    <property type="match status" value="8"/>
</dbReference>
<accession>A0A8J1URL0</accession>
<dbReference type="GO" id="GO:0008270">
    <property type="term" value="F:zinc ion binding"/>
    <property type="evidence" value="ECO:0007669"/>
    <property type="project" value="UniProtKB-KW"/>
</dbReference>
<keyword evidence="1" id="KW-0479">Metal-binding</keyword>
<reference evidence="7" key="1">
    <citation type="submission" date="2022-03" db="EMBL/GenBank/DDBJ databases">
        <authorList>
            <person name="Martin C."/>
        </authorList>
    </citation>
    <scope>NUCLEOTIDE SEQUENCE</scope>
</reference>
<feature type="compositionally biased region" description="Polar residues" evidence="6">
    <location>
        <begin position="716"/>
        <end position="725"/>
    </location>
</feature>
<feature type="compositionally biased region" description="Low complexity" evidence="6">
    <location>
        <begin position="1593"/>
        <end position="1608"/>
    </location>
</feature>
<dbReference type="InterPro" id="IPR013087">
    <property type="entry name" value="Znf_C2H2_type"/>
</dbReference>
<feature type="region of interest" description="Disordered" evidence="6">
    <location>
        <begin position="330"/>
        <end position="410"/>
    </location>
</feature>
<feature type="compositionally biased region" description="Basic residues" evidence="6">
    <location>
        <begin position="393"/>
        <end position="410"/>
    </location>
</feature>
<organism evidence="7 8">
    <name type="scientific">Owenia fusiformis</name>
    <name type="common">Polychaete worm</name>
    <dbReference type="NCBI Taxonomy" id="6347"/>
    <lineage>
        <taxon>Eukaryota</taxon>
        <taxon>Metazoa</taxon>
        <taxon>Spiralia</taxon>
        <taxon>Lophotrochozoa</taxon>
        <taxon>Annelida</taxon>
        <taxon>Polychaeta</taxon>
        <taxon>Sedentaria</taxon>
        <taxon>Canalipalpata</taxon>
        <taxon>Sabellida</taxon>
        <taxon>Oweniida</taxon>
        <taxon>Oweniidae</taxon>
        <taxon>Owenia</taxon>
    </lineage>
</organism>
<dbReference type="EMBL" id="CAIIXF020000003">
    <property type="protein sequence ID" value="CAH1778630.1"/>
    <property type="molecule type" value="Genomic_DNA"/>
</dbReference>
<keyword evidence="2" id="KW-0677">Repeat</keyword>
<dbReference type="Pfam" id="PF00096">
    <property type="entry name" value="zf-C2H2"/>
    <property type="match status" value="6"/>
</dbReference>
<evidence type="ECO:0000256" key="5">
    <source>
        <dbReference type="ARBA" id="ARBA00023242"/>
    </source>
</evidence>
<evidence type="ECO:0000256" key="4">
    <source>
        <dbReference type="ARBA" id="ARBA00022833"/>
    </source>
</evidence>
<evidence type="ECO:0000256" key="2">
    <source>
        <dbReference type="ARBA" id="ARBA00022737"/>
    </source>
</evidence>
<feature type="compositionally biased region" description="Polar residues" evidence="6">
    <location>
        <begin position="302"/>
        <end position="313"/>
    </location>
</feature>
<keyword evidence="4" id="KW-0862">Zinc</keyword>
<proteinExistence type="predicted"/>